<evidence type="ECO:0000313" key="3">
    <source>
        <dbReference type="Proteomes" id="UP000451471"/>
    </source>
</evidence>
<dbReference type="RefSeq" id="WP_158203813.1">
    <property type="nucleotide sequence ID" value="NZ_WSZK01000014.1"/>
</dbReference>
<dbReference type="Pfam" id="PF24035">
    <property type="entry name" value="DUF7344"/>
    <property type="match status" value="1"/>
</dbReference>
<sequence>MMRHRPLNVSDAKTTDLLRTELRRQVVTFLLETEATYSLDELAGHLVRLDTAAPPEHTDEKRHTERVATRLYHSAIPRLAAADVVVFDADERTVTPGPQLSTLGSHLDSMLGLQSPLDGSAASTSPS</sequence>
<name>A0A6B0GPR7_9EURY</name>
<evidence type="ECO:0000259" key="1">
    <source>
        <dbReference type="Pfam" id="PF24035"/>
    </source>
</evidence>
<dbReference type="AlphaFoldDB" id="A0A6B0GPR7"/>
<gene>
    <name evidence="2" type="ORF">GQS65_06250</name>
</gene>
<dbReference type="EMBL" id="WSZK01000014">
    <property type="protein sequence ID" value="MWG34095.1"/>
    <property type="molecule type" value="Genomic_DNA"/>
</dbReference>
<protein>
    <recommendedName>
        <fullName evidence="1">DUF7344 domain-containing protein</fullName>
    </recommendedName>
</protein>
<proteinExistence type="predicted"/>
<reference evidence="2 3" key="1">
    <citation type="submission" date="2019-12" db="EMBL/GenBank/DDBJ databases">
        <title>Halocatena pleomorpha gen. nov. sp. nov., an extremely halophilic archaeon of family Halobacteriaceae isolated from saltpan soil.</title>
        <authorList>
            <person name="Pal Y."/>
            <person name="Verma A."/>
            <person name="Krishnamurthi S."/>
            <person name="Kumar P."/>
        </authorList>
    </citation>
    <scope>NUCLEOTIDE SEQUENCE [LARGE SCALE GENOMIC DNA]</scope>
    <source>
        <strain evidence="2 3">JCM 16495</strain>
    </source>
</reference>
<dbReference type="Proteomes" id="UP000451471">
    <property type="component" value="Unassembled WGS sequence"/>
</dbReference>
<comment type="caution">
    <text evidence="2">The sequence shown here is derived from an EMBL/GenBank/DDBJ whole genome shotgun (WGS) entry which is preliminary data.</text>
</comment>
<feature type="domain" description="DUF7344" evidence="1">
    <location>
        <begin position="16"/>
        <end position="95"/>
    </location>
</feature>
<keyword evidence="3" id="KW-1185">Reference proteome</keyword>
<dbReference type="InterPro" id="IPR055768">
    <property type="entry name" value="DUF7344"/>
</dbReference>
<evidence type="ECO:0000313" key="2">
    <source>
        <dbReference type="EMBL" id="MWG34095.1"/>
    </source>
</evidence>
<organism evidence="2 3">
    <name type="scientific">Halomarina oriensis</name>
    <dbReference type="NCBI Taxonomy" id="671145"/>
    <lineage>
        <taxon>Archaea</taxon>
        <taxon>Methanobacteriati</taxon>
        <taxon>Methanobacteriota</taxon>
        <taxon>Stenosarchaea group</taxon>
        <taxon>Halobacteria</taxon>
        <taxon>Halobacteriales</taxon>
        <taxon>Natronomonadaceae</taxon>
        <taxon>Halomarina</taxon>
    </lineage>
</organism>
<accession>A0A6B0GPR7</accession>